<dbReference type="InterPro" id="IPR009057">
    <property type="entry name" value="Homeodomain-like_sf"/>
</dbReference>
<keyword evidence="2 3" id="KW-0238">DNA-binding</keyword>
<evidence type="ECO:0000256" key="1">
    <source>
        <dbReference type="ARBA" id="ARBA00022491"/>
    </source>
</evidence>
<dbReference type="SUPFAM" id="SSF46689">
    <property type="entry name" value="Homeodomain-like"/>
    <property type="match status" value="1"/>
</dbReference>
<dbReference type="PROSITE" id="PS50977">
    <property type="entry name" value="HTH_TETR_2"/>
    <property type="match status" value="1"/>
</dbReference>
<dbReference type="InterPro" id="IPR023772">
    <property type="entry name" value="DNA-bd_HTH_TetR-type_CS"/>
</dbReference>
<dbReference type="EMBL" id="JAGGKX010000031">
    <property type="protein sequence ID" value="MBP1971676.1"/>
    <property type="molecule type" value="Genomic_DNA"/>
</dbReference>
<evidence type="ECO:0000256" key="2">
    <source>
        <dbReference type="ARBA" id="ARBA00023125"/>
    </source>
</evidence>
<dbReference type="PANTHER" id="PTHR43479:SF22">
    <property type="entry name" value="TRANSCRIPTIONAL REGULATOR, TETR FAMILY"/>
    <property type="match status" value="1"/>
</dbReference>
<feature type="domain" description="HTH tetR-type" evidence="4">
    <location>
        <begin position="2"/>
        <end position="62"/>
    </location>
</feature>
<dbReference type="PANTHER" id="PTHR43479">
    <property type="entry name" value="ACREF/ENVCD OPERON REPRESSOR-RELATED"/>
    <property type="match status" value="1"/>
</dbReference>
<feature type="DNA-binding region" description="H-T-H motif" evidence="3">
    <location>
        <begin position="25"/>
        <end position="44"/>
    </location>
</feature>
<dbReference type="RefSeq" id="WP_209464696.1">
    <property type="nucleotide sequence ID" value="NZ_CP110224.1"/>
</dbReference>
<keyword evidence="1" id="KW-0678">Repressor</keyword>
<evidence type="ECO:0000259" key="4">
    <source>
        <dbReference type="PROSITE" id="PS50977"/>
    </source>
</evidence>
<dbReference type="Proteomes" id="UP001519345">
    <property type="component" value="Unassembled WGS sequence"/>
</dbReference>
<keyword evidence="6" id="KW-1185">Reference proteome</keyword>
<dbReference type="Gene3D" id="1.10.357.10">
    <property type="entry name" value="Tetracycline Repressor, domain 2"/>
    <property type="match status" value="1"/>
</dbReference>
<comment type="caution">
    <text evidence="5">The sequence shown here is derived from an EMBL/GenBank/DDBJ whole genome shotgun (WGS) entry which is preliminary data.</text>
</comment>
<evidence type="ECO:0000313" key="6">
    <source>
        <dbReference type="Proteomes" id="UP001519345"/>
    </source>
</evidence>
<accession>A0ABS4IN00</accession>
<proteinExistence type="predicted"/>
<dbReference type="PRINTS" id="PR00455">
    <property type="entry name" value="HTHTETR"/>
</dbReference>
<dbReference type="InterPro" id="IPR050624">
    <property type="entry name" value="HTH-type_Tx_Regulator"/>
</dbReference>
<name>A0ABS4IN00_9BACI</name>
<gene>
    <name evidence="5" type="ORF">J2Z83_003831</name>
</gene>
<organism evidence="5 6">
    <name type="scientific">Virgibacillus natechei</name>
    <dbReference type="NCBI Taxonomy" id="1216297"/>
    <lineage>
        <taxon>Bacteria</taxon>
        <taxon>Bacillati</taxon>
        <taxon>Bacillota</taxon>
        <taxon>Bacilli</taxon>
        <taxon>Bacillales</taxon>
        <taxon>Bacillaceae</taxon>
        <taxon>Virgibacillus</taxon>
    </lineage>
</organism>
<reference evidence="5 6" key="1">
    <citation type="submission" date="2021-03" db="EMBL/GenBank/DDBJ databases">
        <title>Genomic Encyclopedia of Type Strains, Phase IV (KMG-IV): sequencing the most valuable type-strain genomes for metagenomic binning, comparative biology and taxonomic classification.</title>
        <authorList>
            <person name="Goeker M."/>
        </authorList>
    </citation>
    <scope>NUCLEOTIDE SEQUENCE [LARGE SCALE GENOMIC DNA]</scope>
    <source>
        <strain evidence="5 6">DSM 25609</strain>
    </source>
</reference>
<protein>
    <submittedName>
        <fullName evidence="5">AcrR family transcriptional regulator</fullName>
    </submittedName>
</protein>
<evidence type="ECO:0000313" key="5">
    <source>
        <dbReference type="EMBL" id="MBP1971676.1"/>
    </source>
</evidence>
<dbReference type="InterPro" id="IPR001647">
    <property type="entry name" value="HTH_TetR"/>
</dbReference>
<evidence type="ECO:0000256" key="3">
    <source>
        <dbReference type="PROSITE-ProRule" id="PRU00335"/>
    </source>
</evidence>
<sequence length="292" mass="33456">MNDKKMSLIKSGVKLVAAKGYHNTSIQEIAKEAGVSKGAFYLYFQSKEEFLATAYLDFKKQLERRYEKVKQENHPPEKSLEKQIGILIEYIYSYKDFIIIHLRESISIGDHTDKVMKQFKMENFHWMKDNIQNIYGDQVNDLIVDAVIQFEGLLSSYLKWIIVDDVHISSDKLSGFLVRRLNDVVYGMLASNEESAVTTTAIPLEYLMQNQTVETMLSTQLESAKEKIRALDLDSATVEQLEEVASAIEKEAVKKEAQPVVIQGLLSHFTRIPELREESEQIAELLDVELLV</sequence>
<dbReference type="PROSITE" id="PS01081">
    <property type="entry name" value="HTH_TETR_1"/>
    <property type="match status" value="1"/>
</dbReference>
<dbReference type="Pfam" id="PF00440">
    <property type="entry name" value="TetR_N"/>
    <property type="match status" value="1"/>
</dbReference>